<dbReference type="GO" id="GO:0005524">
    <property type="term" value="F:ATP binding"/>
    <property type="evidence" value="ECO:0007669"/>
    <property type="project" value="UniProtKB-UniRule"/>
</dbReference>
<feature type="domain" description="YrdC-like" evidence="10">
    <location>
        <begin position="5"/>
        <end position="187"/>
    </location>
</feature>
<keyword evidence="7 9" id="KW-0067">ATP-binding</keyword>
<evidence type="ECO:0000256" key="4">
    <source>
        <dbReference type="ARBA" id="ARBA00022694"/>
    </source>
</evidence>
<protein>
    <recommendedName>
        <fullName evidence="9">Threonylcarbamoyl-AMP synthase</fullName>
        <shortName evidence="9">TC-AMP synthase</shortName>
        <ecNumber evidence="9">2.7.7.87</ecNumber>
    </recommendedName>
    <alternativeName>
        <fullName evidence="9">L-threonylcarbamoyladenylate synthase</fullName>
    </alternativeName>
    <alternativeName>
        <fullName evidence="9">t(6)A37 threonylcarbamoyladenosine biosynthesis protein TsaC</fullName>
    </alternativeName>
    <alternativeName>
        <fullName evidence="9">tRNA threonylcarbamoyladenosine biosynthesis protein TsaC</fullName>
    </alternativeName>
</protein>
<evidence type="ECO:0000256" key="5">
    <source>
        <dbReference type="ARBA" id="ARBA00022695"/>
    </source>
</evidence>
<comment type="similarity">
    <text evidence="9">Belongs to the SUA5 family. TsaC subfamily.</text>
</comment>
<dbReference type="HAMAP" id="MF_01852">
    <property type="entry name" value="TsaC"/>
    <property type="match status" value="1"/>
</dbReference>
<dbReference type="GO" id="GO:0002949">
    <property type="term" value="P:tRNA threonylcarbamoyladenosine modification"/>
    <property type="evidence" value="ECO:0007669"/>
    <property type="project" value="UniProtKB-UniRule"/>
</dbReference>
<dbReference type="InterPro" id="IPR050156">
    <property type="entry name" value="TC-AMP_synthase_SUA5"/>
</dbReference>
<gene>
    <name evidence="9" type="primary">tsaC</name>
    <name evidence="11" type="ORF">NLF92_07315</name>
</gene>
<evidence type="ECO:0000256" key="3">
    <source>
        <dbReference type="ARBA" id="ARBA00022679"/>
    </source>
</evidence>
<evidence type="ECO:0000313" key="11">
    <source>
        <dbReference type="EMBL" id="MCP3428753.1"/>
    </source>
</evidence>
<evidence type="ECO:0000256" key="2">
    <source>
        <dbReference type="ARBA" id="ARBA00022490"/>
    </source>
</evidence>
<dbReference type="GO" id="GO:0061710">
    <property type="term" value="F:L-threonylcarbamoyladenylate synthase"/>
    <property type="evidence" value="ECO:0007669"/>
    <property type="project" value="UniProtKB-EC"/>
</dbReference>
<name>A0AA42BLE1_9ALTE</name>
<accession>A0AA42BLE1</accession>
<keyword evidence="3 9" id="KW-0808">Transferase</keyword>
<evidence type="ECO:0000256" key="6">
    <source>
        <dbReference type="ARBA" id="ARBA00022741"/>
    </source>
</evidence>
<dbReference type="GO" id="GO:0006450">
    <property type="term" value="P:regulation of translational fidelity"/>
    <property type="evidence" value="ECO:0007669"/>
    <property type="project" value="TreeGrafter"/>
</dbReference>
<dbReference type="AlphaFoldDB" id="A0AA42BLE1"/>
<keyword evidence="6 9" id="KW-0547">Nucleotide-binding</keyword>
<keyword evidence="2 9" id="KW-0963">Cytoplasm</keyword>
<dbReference type="RefSeq" id="WP_254100326.1">
    <property type="nucleotide sequence ID" value="NZ_JANATA010000010.1"/>
</dbReference>
<dbReference type="Pfam" id="PF01300">
    <property type="entry name" value="Sua5_yciO_yrdC"/>
    <property type="match status" value="1"/>
</dbReference>
<dbReference type="InterPro" id="IPR023535">
    <property type="entry name" value="TC-AMP_synthase"/>
</dbReference>
<evidence type="ECO:0000313" key="12">
    <source>
        <dbReference type="Proteomes" id="UP001165413"/>
    </source>
</evidence>
<sequence length="187" mass="19898">MTPSPAELTAFKTAFASGAIIAYPTEAVFGLGCDPDNDTALTNVLNIKTRPQDKGVILIASQLDQLRDYVDFSALTTEQWANVAASWPGPFTWIMPKHPQVSDLLSGGRTTLAVRLSAHPTVRLLCDTVGKPMVSTSANPSGMEPARDIQQIATYFGDSVFVIDGPVDHTAQPSKIQDAVSGAVLRG</sequence>
<dbReference type="PROSITE" id="PS51163">
    <property type="entry name" value="YRDC"/>
    <property type="match status" value="1"/>
</dbReference>
<dbReference type="GO" id="GO:0005737">
    <property type="term" value="C:cytoplasm"/>
    <property type="evidence" value="ECO:0007669"/>
    <property type="project" value="UniProtKB-SubCell"/>
</dbReference>
<comment type="subcellular location">
    <subcellularLocation>
        <location evidence="1 9">Cytoplasm</location>
    </subcellularLocation>
</comment>
<comment type="catalytic activity">
    <reaction evidence="8 9">
        <text>L-threonine + hydrogencarbonate + ATP = L-threonylcarbamoyladenylate + diphosphate + H2O</text>
        <dbReference type="Rhea" id="RHEA:36407"/>
        <dbReference type="ChEBI" id="CHEBI:15377"/>
        <dbReference type="ChEBI" id="CHEBI:17544"/>
        <dbReference type="ChEBI" id="CHEBI:30616"/>
        <dbReference type="ChEBI" id="CHEBI:33019"/>
        <dbReference type="ChEBI" id="CHEBI:57926"/>
        <dbReference type="ChEBI" id="CHEBI:73682"/>
        <dbReference type="EC" id="2.7.7.87"/>
    </reaction>
</comment>
<dbReference type="EMBL" id="JANATA010000010">
    <property type="protein sequence ID" value="MCP3428753.1"/>
    <property type="molecule type" value="Genomic_DNA"/>
</dbReference>
<dbReference type="Gene3D" id="3.90.870.10">
    <property type="entry name" value="DHBP synthase"/>
    <property type="match status" value="1"/>
</dbReference>
<reference evidence="11" key="1">
    <citation type="submission" date="2022-07" db="EMBL/GenBank/DDBJ databases">
        <title>Characterization of the Novel Bacterium Alteromonas immobilis LMIT006 and Alteromonas gregis LMIT007.</title>
        <authorList>
            <person name="Lin X."/>
        </authorList>
    </citation>
    <scope>NUCLEOTIDE SEQUENCE</scope>
    <source>
        <strain evidence="11">LMIT007</strain>
    </source>
</reference>
<comment type="caution">
    <text evidence="11">The sequence shown here is derived from an EMBL/GenBank/DDBJ whole genome shotgun (WGS) entry which is preliminary data.</text>
</comment>
<dbReference type="PANTHER" id="PTHR17490">
    <property type="entry name" value="SUA5"/>
    <property type="match status" value="1"/>
</dbReference>
<keyword evidence="4 9" id="KW-0819">tRNA processing</keyword>
<dbReference type="PANTHER" id="PTHR17490:SF18">
    <property type="entry name" value="THREONYLCARBAMOYL-AMP SYNTHASE"/>
    <property type="match status" value="1"/>
</dbReference>
<dbReference type="InterPro" id="IPR006070">
    <property type="entry name" value="Sua5-like_dom"/>
</dbReference>
<proteinExistence type="inferred from homology"/>
<keyword evidence="12" id="KW-1185">Reference proteome</keyword>
<dbReference type="Proteomes" id="UP001165413">
    <property type="component" value="Unassembled WGS sequence"/>
</dbReference>
<dbReference type="SUPFAM" id="SSF55821">
    <property type="entry name" value="YrdC/RibB"/>
    <property type="match status" value="1"/>
</dbReference>
<dbReference type="GO" id="GO:0003725">
    <property type="term" value="F:double-stranded RNA binding"/>
    <property type="evidence" value="ECO:0007669"/>
    <property type="project" value="InterPro"/>
</dbReference>
<dbReference type="FunFam" id="3.90.870.10:FF:000004">
    <property type="entry name" value="Threonylcarbamoyl-AMP synthase"/>
    <property type="match status" value="1"/>
</dbReference>
<evidence type="ECO:0000256" key="1">
    <source>
        <dbReference type="ARBA" id="ARBA00004496"/>
    </source>
</evidence>
<dbReference type="GO" id="GO:0000049">
    <property type="term" value="F:tRNA binding"/>
    <property type="evidence" value="ECO:0007669"/>
    <property type="project" value="TreeGrafter"/>
</dbReference>
<keyword evidence="5 9" id="KW-0548">Nucleotidyltransferase</keyword>
<dbReference type="InterPro" id="IPR017945">
    <property type="entry name" value="DHBP_synth_RibB-like_a/b_dom"/>
</dbReference>
<evidence type="ECO:0000256" key="7">
    <source>
        <dbReference type="ARBA" id="ARBA00022840"/>
    </source>
</evidence>
<evidence type="ECO:0000256" key="9">
    <source>
        <dbReference type="HAMAP-Rule" id="MF_01852"/>
    </source>
</evidence>
<comment type="function">
    <text evidence="9">Required for the formation of a threonylcarbamoyl group on adenosine at position 37 (t(6)A37) in tRNAs that read codons beginning with adenine. Catalyzes the conversion of L-threonine, HCO(3)(-)/CO(2) and ATP to give threonylcarbamoyl-AMP (TC-AMP) as the acyladenylate intermediate, with the release of diphosphate.</text>
</comment>
<organism evidence="11 12">
    <name type="scientific">Opacimonas viscosa</name>
    <dbReference type="NCBI Taxonomy" id="2961944"/>
    <lineage>
        <taxon>Bacteria</taxon>
        <taxon>Pseudomonadati</taxon>
        <taxon>Pseudomonadota</taxon>
        <taxon>Gammaproteobacteria</taxon>
        <taxon>Alteromonadales</taxon>
        <taxon>Alteromonadaceae</taxon>
        <taxon>Opacimonas</taxon>
    </lineage>
</organism>
<evidence type="ECO:0000259" key="10">
    <source>
        <dbReference type="PROSITE" id="PS51163"/>
    </source>
</evidence>
<dbReference type="EC" id="2.7.7.87" evidence="9"/>
<evidence type="ECO:0000256" key="8">
    <source>
        <dbReference type="ARBA" id="ARBA00048366"/>
    </source>
</evidence>